<dbReference type="SUPFAM" id="SSF109604">
    <property type="entry name" value="HD-domain/PDEase-like"/>
    <property type="match status" value="1"/>
</dbReference>
<dbReference type="EMBL" id="FQZU01000023">
    <property type="protein sequence ID" value="SHK38771.1"/>
    <property type="molecule type" value="Genomic_DNA"/>
</dbReference>
<dbReference type="Proteomes" id="UP000183994">
    <property type="component" value="Unassembled WGS sequence"/>
</dbReference>
<accession>A0A1M6S289</accession>
<name>A0A1M6S289_9BACT</name>
<proteinExistence type="predicted"/>
<dbReference type="GO" id="GO:0008893">
    <property type="term" value="F:guanosine-3',5'-bis(diphosphate) 3'-diphosphatase activity"/>
    <property type="evidence" value="ECO:0007669"/>
    <property type="project" value="TreeGrafter"/>
</dbReference>
<evidence type="ECO:0000313" key="1">
    <source>
        <dbReference type="EMBL" id="SHK38771.1"/>
    </source>
</evidence>
<dbReference type="OrthoDB" id="9802385at2"/>
<dbReference type="STRING" id="1121393.SAMN02745216_03369"/>
<dbReference type="Pfam" id="PF13328">
    <property type="entry name" value="HD_4"/>
    <property type="match status" value="1"/>
</dbReference>
<evidence type="ECO:0000313" key="2">
    <source>
        <dbReference type="Proteomes" id="UP000183994"/>
    </source>
</evidence>
<organism evidence="1 2">
    <name type="scientific">Desulfatibacillum alkenivorans DSM 16219</name>
    <dbReference type="NCBI Taxonomy" id="1121393"/>
    <lineage>
        <taxon>Bacteria</taxon>
        <taxon>Pseudomonadati</taxon>
        <taxon>Thermodesulfobacteriota</taxon>
        <taxon>Desulfobacteria</taxon>
        <taxon>Desulfobacterales</taxon>
        <taxon>Desulfatibacillaceae</taxon>
        <taxon>Desulfatibacillum</taxon>
    </lineage>
</organism>
<dbReference type="PANTHER" id="PTHR46246:SF1">
    <property type="entry name" value="GUANOSINE-3',5'-BIS(DIPHOSPHATE) 3'-PYROPHOSPHOHYDROLASE MESH1"/>
    <property type="match status" value="1"/>
</dbReference>
<sequence>MSDLDRALEIAVQAHKGQKDKAGAPYVLHPLRLMMRMQSPEARMAAVLHDVVEDTDWTLDDLKREGFSEEVLEALDHLTWRQDEKYWEYIERLKSNPLARVIKLADLEDNMDLTRIAQPSAKDFERVRKYHKAWTRLSSQA</sequence>
<dbReference type="PANTHER" id="PTHR46246">
    <property type="entry name" value="GUANOSINE-3',5'-BIS(DIPHOSPHATE) 3'-PYROPHOSPHOHYDROLASE MESH1"/>
    <property type="match status" value="1"/>
</dbReference>
<gene>
    <name evidence="1" type="ORF">SAMN02745216_03369</name>
</gene>
<dbReference type="Gene3D" id="1.10.3210.10">
    <property type="entry name" value="Hypothetical protein af1432"/>
    <property type="match status" value="1"/>
</dbReference>
<keyword evidence="2" id="KW-1185">Reference proteome</keyword>
<dbReference type="AlphaFoldDB" id="A0A1M6S289"/>
<dbReference type="RefSeq" id="WP_073477423.1">
    <property type="nucleotide sequence ID" value="NZ_FQZU01000023.1"/>
</dbReference>
<dbReference type="InterPro" id="IPR052194">
    <property type="entry name" value="MESH1"/>
</dbReference>
<protein>
    <submittedName>
        <fullName evidence="1">HD domain-containing protein</fullName>
    </submittedName>
</protein>
<reference evidence="2" key="1">
    <citation type="submission" date="2016-11" db="EMBL/GenBank/DDBJ databases">
        <authorList>
            <person name="Varghese N."/>
            <person name="Submissions S."/>
        </authorList>
    </citation>
    <scope>NUCLEOTIDE SEQUENCE [LARGE SCALE GENOMIC DNA]</scope>
    <source>
        <strain evidence="2">DSM 16219</strain>
    </source>
</reference>